<dbReference type="RefSeq" id="WP_036583271.1">
    <property type="nucleotide sequence ID" value="NZ_KK082156.1"/>
</dbReference>
<keyword evidence="3" id="KW-0285">Flavoprotein</keyword>
<sequence>MSVRIDAIIVGLGAAGGLIATELARGGQKVVAIEKGAFYRQSDFLGKFDEIRYYCRSAIVPHMKSDPITWRPNEKTKAEVLPWASNTLGLGNPFQIPPSMGTGGGTLNWGGAAFRFREADFRMKSTIAERFSESALPEYTTLEDWPIDYRQMEPYFDRVEWELGVAGKAGNVNNTTVEGGNPFEASRSRDYPMPPIQRGAVDDLFCDTAKRMGYHPFPTPTAIATTDYKGRKACTNCGFCHGFPCHIGSKLSTHDLIKAAVEETGNLEIRPFSRVFRINKRADGRVKGVSYYDADSRIVDLEAEVVILACYALENARLLLNSGINGNGHVGKHLILHNYGWFNGVLPEITNSFMGSLQGGSIIDDYTSELIPDNEEGVLWGSPINTWTGDFQPIETIHGLPPHVPKWGKSFKDWMGQNFRRLFRMYSQHSTLPSNCYYVDLDPVVKDPFGQPALRITHEWTDYDAKAVEYFMRIKRKIAKEMGMLEWWEDSPTPNYHVTVHDVGTHRMGLDPNTSVTNPYGEVHECKGLYAVGGGQFVSQPSYNPTQMIFALAYLTSDHLLERV</sequence>
<dbReference type="Pfam" id="PF00732">
    <property type="entry name" value="GMC_oxred_N"/>
    <property type="match status" value="1"/>
</dbReference>
<keyword evidence="4" id="KW-0274">FAD</keyword>
<evidence type="ECO:0000256" key="3">
    <source>
        <dbReference type="ARBA" id="ARBA00022630"/>
    </source>
</evidence>
<organism evidence="9 10">
    <name type="scientific">Paenibacillus darwinianus</name>
    <dbReference type="NCBI Taxonomy" id="1380763"/>
    <lineage>
        <taxon>Bacteria</taxon>
        <taxon>Bacillati</taxon>
        <taxon>Bacillota</taxon>
        <taxon>Bacilli</taxon>
        <taxon>Bacillales</taxon>
        <taxon>Paenibacillaceae</taxon>
        <taxon>Paenibacillus</taxon>
    </lineage>
</organism>
<evidence type="ECO:0000256" key="6">
    <source>
        <dbReference type="SAM" id="MobiDB-lite"/>
    </source>
</evidence>
<dbReference type="Pfam" id="PF05199">
    <property type="entry name" value="GMC_oxred_C"/>
    <property type="match status" value="1"/>
</dbReference>
<dbReference type="SUPFAM" id="SSF51905">
    <property type="entry name" value="FAD/NAD(P)-binding domain"/>
    <property type="match status" value="1"/>
</dbReference>
<feature type="domain" description="Glucose-methanol-choline oxidoreductase N-terminal" evidence="7">
    <location>
        <begin position="149"/>
        <end position="337"/>
    </location>
</feature>
<dbReference type="InterPro" id="IPR051473">
    <property type="entry name" value="P2Ox-like"/>
</dbReference>
<dbReference type="EMBL" id="JFHU01000171">
    <property type="protein sequence ID" value="EXX86999.1"/>
    <property type="molecule type" value="Genomic_DNA"/>
</dbReference>
<dbReference type="PANTHER" id="PTHR42784:SF1">
    <property type="entry name" value="PYRANOSE 2-OXIDASE"/>
    <property type="match status" value="1"/>
</dbReference>
<dbReference type="Gene3D" id="3.50.50.60">
    <property type="entry name" value="FAD/NAD(P)-binding domain"/>
    <property type="match status" value="2"/>
</dbReference>
<evidence type="ECO:0000256" key="5">
    <source>
        <dbReference type="ARBA" id="ARBA00023002"/>
    </source>
</evidence>
<dbReference type="Proteomes" id="UP000053750">
    <property type="component" value="Unassembled WGS sequence"/>
</dbReference>
<evidence type="ECO:0000313" key="9">
    <source>
        <dbReference type="EMBL" id="EXX86999.1"/>
    </source>
</evidence>
<dbReference type="AlphaFoldDB" id="A0A9W5S0S1"/>
<comment type="caution">
    <text evidence="9">The sequence shown here is derived from an EMBL/GenBank/DDBJ whole genome shotgun (WGS) entry which is preliminary data.</text>
</comment>
<dbReference type="PANTHER" id="PTHR42784">
    <property type="entry name" value="PYRANOSE 2-OXIDASE"/>
    <property type="match status" value="1"/>
</dbReference>
<dbReference type="InterPro" id="IPR007867">
    <property type="entry name" value="GMC_OxRtase_C"/>
</dbReference>
<proteinExistence type="inferred from homology"/>
<reference evidence="9 10" key="1">
    <citation type="submission" date="2014-02" db="EMBL/GenBank/DDBJ databases">
        <title>Genome sequence of Paenibacillus darwinianus reveals adaptive mechanisms for survival in Antarctic soils.</title>
        <authorList>
            <person name="Dsouza M."/>
            <person name="Taylor M.W."/>
            <person name="Turner S.J."/>
            <person name="Aislabie J."/>
        </authorList>
    </citation>
    <scope>NUCLEOTIDE SEQUENCE [LARGE SCALE GENOMIC DNA]</scope>
    <source>
        <strain evidence="9 10">CE1</strain>
    </source>
</reference>
<dbReference type="GO" id="GO:0050660">
    <property type="term" value="F:flavin adenine dinucleotide binding"/>
    <property type="evidence" value="ECO:0007669"/>
    <property type="project" value="InterPro"/>
</dbReference>
<feature type="compositionally biased region" description="Low complexity" evidence="6">
    <location>
        <begin position="172"/>
        <end position="181"/>
    </location>
</feature>
<feature type="region of interest" description="Disordered" evidence="6">
    <location>
        <begin position="172"/>
        <end position="192"/>
    </location>
</feature>
<evidence type="ECO:0000259" key="7">
    <source>
        <dbReference type="Pfam" id="PF00732"/>
    </source>
</evidence>
<dbReference type="GO" id="GO:0016614">
    <property type="term" value="F:oxidoreductase activity, acting on CH-OH group of donors"/>
    <property type="evidence" value="ECO:0007669"/>
    <property type="project" value="InterPro"/>
</dbReference>
<evidence type="ECO:0000256" key="2">
    <source>
        <dbReference type="ARBA" id="ARBA00010790"/>
    </source>
</evidence>
<dbReference type="InterPro" id="IPR036188">
    <property type="entry name" value="FAD/NAD-bd_sf"/>
</dbReference>
<gene>
    <name evidence="9" type="ORF">BG53_04950</name>
</gene>
<comment type="cofactor">
    <cofactor evidence="1">
        <name>FAD</name>
        <dbReference type="ChEBI" id="CHEBI:57692"/>
    </cofactor>
</comment>
<dbReference type="OrthoDB" id="9787779at2"/>
<protein>
    <submittedName>
        <fullName evidence="9">Gluconate 5-dehydrogenase</fullName>
    </submittedName>
</protein>
<keyword evidence="5" id="KW-0560">Oxidoreductase</keyword>
<evidence type="ECO:0000313" key="10">
    <source>
        <dbReference type="Proteomes" id="UP000053750"/>
    </source>
</evidence>
<keyword evidence="10" id="KW-1185">Reference proteome</keyword>
<comment type="similarity">
    <text evidence="2">Belongs to the GMC oxidoreductase family.</text>
</comment>
<evidence type="ECO:0000256" key="1">
    <source>
        <dbReference type="ARBA" id="ARBA00001974"/>
    </source>
</evidence>
<name>A0A9W5S0S1_9BACL</name>
<dbReference type="InterPro" id="IPR000172">
    <property type="entry name" value="GMC_OxRdtase_N"/>
</dbReference>
<accession>A0A9W5S0S1</accession>
<evidence type="ECO:0000259" key="8">
    <source>
        <dbReference type="Pfam" id="PF05199"/>
    </source>
</evidence>
<evidence type="ECO:0000256" key="4">
    <source>
        <dbReference type="ARBA" id="ARBA00022827"/>
    </source>
</evidence>
<feature type="domain" description="Glucose-methanol-choline oxidoreductase C-terminal" evidence="8">
    <location>
        <begin position="438"/>
        <end position="553"/>
    </location>
</feature>